<gene>
    <name evidence="1" type="ORF">FEV53_08895</name>
</gene>
<dbReference type="CDD" id="cd16439">
    <property type="entry name" value="beta_Kdo_transferase_KpsC_2"/>
    <property type="match status" value="1"/>
</dbReference>
<evidence type="ECO:0000313" key="2">
    <source>
        <dbReference type="Proteomes" id="UP000318590"/>
    </source>
</evidence>
<reference evidence="1 2" key="1">
    <citation type="submission" date="2019-06" db="EMBL/GenBank/DDBJ databases">
        <title>Paenimaribius caenipelagi gen. nov., sp. nov., isolated from a tidal flat.</title>
        <authorList>
            <person name="Yoon J.-H."/>
        </authorList>
    </citation>
    <scope>NUCLEOTIDE SEQUENCE [LARGE SCALE GENOMIC DNA]</scope>
    <source>
        <strain evidence="1 2">JBTF-M29</strain>
    </source>
</reference>
<dbReference type="GO" id="GO:0015774">
    <property type="term" value="P:polysaccharide transport"/>
    <property type="evidence" value="ECO:0007669"/>
    <property type="project" value="InterPro"/>
</dbReference>
<organism evidence="1 2">
    <name type="scientific">Palleronia caenipelagi</name>
    <dbReference type="NCBI Taxonomy" id="2489174"/>
    <lineage>
        <taxon>Bacteria</taxon>
        <taxon>Pseudomonadati</taxon>
        <taxon>Pseudomonadota</taxon>
        <taxon>Alphaproteobacteria</taxon>
        <taxon>Rhodobacterales</taxon>
        <taxon>Roseobacteraceae</taxon>
        <taxon>Palleronia</taxon>
    </lineage>
</organism>
<dbReference type="CDD" id="cd16440">
    <property type="entry name" value="beta_Kdo_transferase_KpsC_1"/>
    <property type="match status" value="1"/>
</dbReference>
<dbReference type="OrthoDB" id="543755at2"/>
<evidence type="ECO:0000313" key="1">
    <source>
        <dbReference type="EMBL" id="TRD21586.1"/>
    </source>
</evidence>
<dbReference type="AlphaFoldDB" id="A0A547Q5C0"/>
<dbReference type="GO" id="GO:0000271">
    <property type="term" value="P:polysaccharide biosynthetic process"/>
    <property type="evidence" value="ECO:0007669"/>
    <property type="project" value="InterPro"/>
</dbReference>
<dbReference type="Pfam" id="PF05159">
    <property type="entry name" value="Capsule_synth"/>
    <property type="match status" value="3"/>
</dbReference>
<sequence>MPPGERLRVYSGGFLNKRIRRILTLAGWRVTTGWPAVGDHVGVWGRAGRAYRGEAVSRRTSAALVRIEDAFLRSLHPGRSGDQTLGLMIDRRGLYFDPSAPSDLEHRLATGDWSEAERRRAADVITRIRDAHLTKYAATDPGLPLPESGYVLVIDQTRGDASITYGGANADSFGRMLARARDDHPDRPIVIKTHPETTNGHRAGHFGQADLDARTSLLSGPYSPWALFDRASAIYTVTSQMGFEAILAGQRPVVFGQPFYAGWGLSEDVTQPPRRGRTLTRETLAAAALIDIPVWYDPYHDRLCEVEDVIDMLEARARAWREDRRGYVANGIRLWKRRPLQKILGAVQPITFEDAPEKAADAAKRQQRPLLVWAGKETAAHRAAPELIRMEDGFLRSKGLGAELIPPLSFALDDLGIYYDPSRPSRLERLMDVPLSRNDRRRAERLLDQLLAAGLSKYNVGSATLPELPKGHRILVPGQVEDDASIRLGTTQIRRNADLLAETRRQNPQAVILYKPHPDVEAGLRPGAIEAAEADMVLPRIDPVALLEEVQEVWTMTSTLGFEALLRDVPVTCFGAPFYAGWGLTQDLGPVPDRRTARPDLIALVHAALIAYPRYHDPVTDLPCPPEVVLSRLQSGTVPHPGAANRLLAKLQGVFASQAHLWRR</sequence>
<keyword evidence="2" id="KW-1185">Reference proteome</keyword>
<dbReference type="InterPro" id="IPR007833">
    <property type="entry name" value="Capsule_polysaccharide_synth"/>
</dbReference>
<dbReference type="Proteomes" id="UP000318590">
    <property type="component" value="Unassembled WGS sequence"/>
</dbReference>
<proteinExistence type="predicted"/>
<accession>A0A547Q5C0</accession>
<protein>
    <submittedName>
        <fullName evidence="1">Capsular polysaccharide biosynthesis protein</fullName>
    </submittedName>
</protein>
<dbReference type="EMBL" id="VFSV01000011">
    <property type="protein sequence ID" value="TRD21586.1"/>
    <property type="molecule type" value="Genomic_DNA"/>
</dbReference>
<name>A0A547Q5C0_9RHOB</name>
<dbReference type="RefSeq" id="WP_142834464.1">
    <property type="nucleotide sequence ID" value="NZ_VFSV01000011.1"/>
</dbReference>
<comment type="caution">
    <text evidence="1">The sequence shown here is derived from an EMBL/GenBank/DDBJ whole genome shotgun (WGS) entry which is preliminary data.</text>
</comment>